<dbReference type="SUPFAM" id="SSF46785">
    <property type="entry name" value="Winged helix' DNA-binding domain"/>
    <property type="match status" value="1"/>
</dbReference>
<evidence type="ECO:0000256" key="4">
    <source>
        <dbReference type="ARBA" id="ARBA00023163"/>
    </source>
</evidence>
<dbReference type="Gene3D" id="1.10.10.10">
    <property type="entry name" value="Winged helix-like DNA-binding domain superfamily/Winged helix DNA-binding domain"/>
    <property type="match status" value="1"/>
</dbReference>
<dbReference type="InterPro" id="IPR036390">
    <property type="entry name" value="WH_DNA-bd_sf"/>
</dbReference>
<keyword evidence="3" id="KW-0238">DNA-binding</keyword>
<name>A0A679JGW9_9HYPH</name>
<dbReference type="PANTHER" id="PTHR30537">
    <property type="entry name" value="HTH-TYPE TRANSCRIPTIONAL REGULATOR"/>
    <property type="match status" value="1"/>
</dbReference>
<dbReference type="GO" id="GO:0043565">
    <property type="term" value="F:sequence-specific DNA binding"/>
    <property type="evidence" value="ECO:0007669"/>
    <property type="project" value="TreeGrafter"/>
</dbReference>
<dbReference type="FunFam" id="1.10.10.10:FF:000001">
    <property type="entry name" value="LysR family transcriptional regulator"/>
    <property type="match status" value="1"/>
</dbReference>
<protein>
    <submittedName>
        <fullName evidence="6">HTH-type transcriptional regulator PgrR</fullName>
    </submittedName>
</protein>
<dbReference type="InterPro" id="IPR000847">
    <property type="entry name" value="LysR_HTH_N"/>
</dbReference>
<dbReference type="PANTHER" id="PTHR30537:SF1">
    <property type="entry name" value="HTH-TYPE TRANSCRIPTIONAL REGULATOR PGRR"/>
    <property type="match status" value="1"/>
</dbReference>
<organism evidence="6">
    <name type="scientific">Methylobacterium bullatum</name>
    <dbReference type="NCBI Taxonomy" id="570505"/>
    <lineage>
        <taxon>Bacteria</taxon>
        <taxon>Pseudomonadati</taxon>
        <taxon>Pseudomonadota</taxon>
        <taxon>Alphaproteobacteria</taxon>
        <taxon>Hyphomicrobiales</taxon>
        <taxon>Methylobacteriaceae</taxon>
        <taxon>Methylobacterium</taxon>
    </lineage>
</organism>
<evidence type="ECO:0000259" key="5">
    <source>
        <dbReference type="PROSITE" id="PS50931"/>
    </source>
</evidence>
<dbReference type="GO" id="GO:0006351">
    <property type="term" value="P:DNA-templated transcription"/>
    <property type="evidence" value="ECO:0007669"/>
    <property type="project" value="TreeGrafter"/>
</dbReference>
<evidence type="ECO:0000313" key="6">
    <source>
        <dbReference type="EMBL" id="CAA2136592.1"/>
    </source>
</evidence>
<dbReference type="InterPro" id="IPR005119">
    <property type="entry name" value="LysR_subst-bd"/>
</dbReference>
<dbReference type="Gene3D" id="3.40.190.290">
    <property type="match status" value="1"/>
</dbReference>
<keyword evidence="4" id="KW-0804">Transcription</keyword>
<evidence type="ECO:0000256" key="1">
    <source>
        <dbReference type="ARBA" id="ARBA00009437"/>
    </source>
</evidence>
<evidence type="ECO:0000256" key="2">
    <source>
        <dbReference type="ARBA" id="ARBA00023015"/>
    </source>
</evidence>
<dbReference type="PROSITE" id="PS50931">
    <property type="entry name" value="HTH_LYSR"/>
    <property type="match status" value="1"/>
</dbReference>
<geneLocation type="plasmid" evidence="6">
    <name>1</name>
</geneLocation>
<dbReference type="Pfam" id="PF00126">
    <property type="entry name" value="HTH_1"/>
    <property type="match status" value="1"/>
</dbReference>
<dbReference type="RefSeq" id="WP_056139837.1">
    <property type="nucleotide sequence ID" value="NZ_LR743510.1"/>
</dbReference>
<dbReference type="EMBL" id="LR743510">
    <property type="protein sequence ID" value="CAA2136592.1"/>
    <property type="molecule type" value="Genomic_DNA"/>
</dbReference>
<gene>
    <name evidence="6" type="primary">pgrR_2</name>
    <name evidence="6" type="ORF">MBLL_00242</name>
</gene>
<keyword evidence="2" id="KW-0805">Transcription regulation</keyword>
<dbReference type="GO" id="GO:0003700">
    <property type="term" value="F:DNA-binding transcription factor activity"/>
    <property type="evidence" value="ECO:0007669"/>
    <property type="project" value="InterPro"/>
</dbReference>
<dbReference type="InterPro" id="IPR036388">
    <property type="entry name" value="WH-like_DNA-bd_sf"/>
</dbReference>
<dbReference type="Pfam" id="PF03466">
    <property type="entry name" value="LysR_substrate"/>
    <property type="match status" value="1"/>
</dbReference>
<feature type="domain" description="HTH lysR-type" evidence="5">
    <location>
        <begin position="1"/>
        <end position="61"/>
    </location>
</feature>
<accession>A0A679JGW9</accession>
<keyword evidence="6" id="KW-0614">Plasmid</keyword>
<evidence type="ECO:0000256" key="3">
    <source>
        <dbReference type="ARBA" id="ARBA00023125"/>
    </source>
</evidence>
<reference evidence="6" key="1">
    <citation type="submission" date="2019-12" db="EMBL/GenBank/DDBJ databases">
        <authorList>
            <person name="Cremers G."/>
        </authorList>
    </citation>
    <scope>NUCLEOTIDE SEQUENCE</scope>
    <source>
        <strain evidence="6">Mbul2</strain>
        <plasmid evidence="6">1</plasmid>
    </source>
</reference>
<proteinExistence type="inferred from homology"/>
<dbReference type="AlphaFoldDB" id="A0A679JGW9"/>
<dbReference type="SUPFAM" id="SSF53850">
    <property type="entry name" value="Periplasmic binding protein-like II"/>
    <property type="match status" value="1"/>
</dbReference>
<sequence>MKRADLPALSIFATVARHGSFRGAARAEGISVSAISHAVRGLEESLGFRLLDRTTRSVAPTQAGRRLLEGLAPALASIADAVEVAGETGHQLTGTIRLSVPRSAAELVLLPLVLAFTRHHPGAAVDMLVEDGLTDIVAGGFDAGVRFGESLEQDMIAVPIGPRQRAAVVGSSAYFKTHPIPTTPHDLADHVGIRRRFAGGALYTWEFEKNGATMAVAMQGPITLNDDGLIVDAALAGAGLAYAFEGQVLANIKSGALVRVLEDWCDPFSGFFLYYPSRKLMRPVMRAFIDCIRNSAR</sequence>
<dbReference type="InterPro" id="IPR058163">
    <property type="entry name" value="LysR-type_TF_proteobact-type"/>
</dbReference>
<comment type="similarity">
    <text evidence="1">Belongs to the LysR transcriptional regulatory family.</text>
</comment>